<dbReference type="EMBL" id="CM017620">
    <property type="protein sequence ID" value="TYI01191.1"/>
    <property type="molecule type" value="Genomic_DNA"/>
</dbReference>
<dbReference type="EMBL" id="CM017620">
    <property type="protein sequence ID" value="TYI01190.1"/>
    <property type="molecule type" value="Genomic_DNA"/>
</dbReference>
<gene>
    <name evidence="1" type="ORF">ES332_A11G184600v1</name>
</gene>
<dbReference type="EMBL" id="CM017620">
    <property type="protein sequence ID" value="TYI01192.1"/>
    <property type="molecule type" value="Genomic_DNA"/>
</dbReference>
<sequence length="81" mass="9350">MVVQHEKEKEDKNVRGEGHKLSNYEFEFSIPNEVECMSDVSGVSFAVIHLQGWILFTLESLLCELLKEYDISLGQLEGFVW</sequence>
<keyword evidence="2" id="KW-1185">Reference proteome</keyword>
<name>A0A5D2NCS6_GOSTO</name>
<dbReference type="EMBL" id="CM017620">
    <property type="protein sequence ID" value="TYI01194.1"/>
    <property type="molecule type" value="Genomic_DNA"/>
</dbReference>
<dbReference type="Proteomes" id="UP000322667">
    <property type="component" value="Chromosome A11"/>
</dbReference>
<accession>A0A5D2NCS6</accession>
<dbReference type="AlphaFoldDB" id="A0A5D2NCS6"/>
<evidence type="ECO:0000313" key="2">
    <source>
        <dbReference type="Proteomes" id="UP000322667"/>
    </source>
</evidence>
<protein>
    <submittedName>
        <fullName evidence="1">Uncharacterized protein</fullName>
    </submittedName>
</protein>
<proteinExistence type="predicted"/>
<reference evidence="1 2" key="1">
    <citation type="submission" date="2019-07" db="EMBL/GenBank/DDBJ databases">
        <title>WGS assembly of Gossypium tomentosum.</title>
        <authorList>
            <person name="Chen Z.J."/>
            <person name="Sreedasyam A."/>
            <person name="Ando A."/>
            <person name="Song Q."/>
            <person name="De L."/>
            <person name="Hulse-Kemp A."/>
            <person name="Ding M."/>
            <person name="Ye W."/>
            <person name="Kirkbride R."/>
            <person name="Jenkins J."/>
            <person name="Plott C."/>
            <person name="Lovell J."/>
            <person name="Lin Y.-M."/>
            <person name="Vaughn R."/>
            <person name="Liu B."/>
            <person name="Li W."/>
            <person name="Simpson S."/>
            <person name="Scheffler B."/>
            <person name="Saski C."/>
            <person name="Grover C."/>
            <person name="Hu G."/>
            <person name="Conover J."/>
            <person name="Carlson J."/>
            <person name="Shu S."/>
            <person name="Boston L."/>
            <person name="Williams M."/>
            <person name="Peterson D."/>
            <person name="Mcgee K."/>
            <person name="Jones D."/>
            <person name="Wendel J."/>
            <person name="Stelly D."/>
            <person name="Grimwood J."/>
            <person name="Schmutz J."/>
        </authorList>
    </citation>
    <scope>NUCLEOTIDE SEQUENCE [LARGE SCALE GENOMIC DNA]</scope>
    <source>
        <strain evidence="1">7179.01</strain>
    </source>
</reference>
<dbReference type="EMBL" id="CM017620">
    <property type="protein sequence ID" value="TYI01193.1"/>
    <property type="molecule type" value="Genomic_DNA"/>
</dbReference>
<evidence type="ECO:0000313" key="1">
    <source>
        <dbReference type="EMBL" id="TYI01194.1"/>
    </source>
</evidence>
<organism evidence="1 2">
    <name type="scientific">Gossypium tomentosum</name>
    <name type="common">Hawaiian cotton</name>
    <name type="synonym">Gossypium sandvicense</name>
    <dbReference type="NCBI Taxonomy" id="34277"/>
    <lineage>
        <taxon>Eukaryota</taxon>
        <taxon>Viridiplantae</taxon>
        <taxon>Streptophyta</taxon>
        <taxon>Embryophyta</taxon>
        <taxon>Tracheophyta</taxon>
        <taxon>Spermatophyta</taxon>
        <taxon>Magnoliopsida</taxon>
        <taxon>eudicotyledons</taxon>
        <taxon>Gunneridae</taxon>
        <taxon>Pentapetalae</taxon>
        <taxon>rosids</taxon>
        <taxon>malvids</taxon>
        <taxon>Malvales</taxon>
        <taxon>Malvaceae</taxon>
        <taxon>Malvoideae</taxon>
        <taxon>Gossypium</taxon>
    </lineage>
</organism>